<protein>
    <recommendedName>
        <fullName evidence="2">histidine kinase</fullName>
        <ecNumber evidence="2">2.7.13.3</ecNumber>
    </recommendedName>
</protein>
<dbReference type="Pfam" id="PF13407">
    <property type="entry name" value="Peripla_BP_4"/>
    <property type="match status" value="1"/>
</dbReference>
<dbReference type="SUPFAM" id="SSF53822">
    <property type="entry name" value="Periplasmic binding protein-like I"/>
    <property type="match status" value="1"/>
</dbReference>
<keyword evidence="8" id="KW-0902">Two-component regulatory system</keyword>
<dbReference type="Pfam" id="PF00072">
    <property type="entry name" value="Response_reg"/>
    <property type="match status" value="1"/>
</dbReference>
<keyword evidence="5" id="KW-0547">Nucleotide-binding</keyword>
<evidence type="ECO:0000259" key="15">
    <source>
        <dbReference type="PROSITE" id="PS01124"/>
    </source>
</evidence>
<dbReference type="PANTHER" id="PTHR43547">
    <property type="entry name" value="TWO-COMPONENT HISTIDINE KINASE"/>
    <property type="match status" value="1"/>
</dbReference>
<dbReference type="GO" id="GO:0005524">
    <property type="term" value="F:ATP binding"/>
    <property type="evidence" value="ECO:0007669"/>
    <property type="project" value="UniProtKB-KW"/>
</dbReference>
<dbReference type="Gene3D" id="6.10.250.850">
    <property type="match status" value="1"/>
</dbReference>
<keyword evidence="3 12" id="KW-0597">Phosphoprotein</keyword>
<dbReference type="InterPro" id="IPR018060">
    <property type="entry name" value="HTH_AraC"/>
</dbReference>
<keyword evidence="9" id="KW-0805">Transcription regulation</keyword>
<gene>
    <name evidence="18" type="ORF">JCM6292_1214</name>
</gene>
<dbReference type="FunFam" id="1.10.287.130:FF:000045">
    <property type="entry name" value="Two-component system sensor histidine kinase/response regulator"/>
    <property type="match status" value="1"/>
</dbReference>
<feature type="domain" description="Response regulatory" evidence="17">
    <location>
        <begin position="621"/>
        <end position="736"/>
    </location>
</feature>
<dbReference type="PROSITE" id="PS50110">
    <property type="entry name" value="RESPONSE_REGULATORY"/>
    <property type="match status" value="1"/>
</dbReference>
<evidence type="ECO:0000256" key="13">
    <source>
        <dbReference type="SAM" id="Coils"/>
    </source>
</evidence>
<keyword evidence="4" id="KW-0808">Transferase</keyword>
<evidence type="ECO:0000313" key="18">
    <source>
        <dbReference type="EMBL" id="GAE14994.1"/>
    </source>
</evidence>
<dbReference type="FunFam" id="3.30.565.10:FF:000037">
    <property type="entry name" value="Hybrid sensor histidine kinase/response regulator"/>
    <property type="match status" value="1"/>
</dbReference>
<dbReference type="Pfam" id="PF02518">
    <property type="entry name" value="HATPase_c"/>
    <property type="match status" value="1"/>
</dbReference>
<sequence length="871" mass="98411">MWRQTMNNEILLETSINQNIEVDIRIVKDDTRQQIKNIEELLEKGVDLLVVSPNESTAITPVIQKAFNKGTPVILVDRKIDTEDYTAYIGADNYQIGKEAGLYIAGILNKKGNVVEMRGWNGSTSDAERHAGFMDGIKNYPDIKIIAECRGNFLKEDSEKEMTRVLNTFKEIDLVFAMNDPMALGVHEAISKYSGRFPFIIGIDALPGKGGGIENIEKGIQNASFIYPTGGDKIIDLALKILQGKPYLKENILHTAVVDKSNVRVLQLQTEQIANHQQKVERIKGLLDESLKQYSNQQTLFYGTILVLLLISILLVVSALAYHSKSKSNRLLKEQKKQLLSLSKQLEEATNAKLVFFTNISHEFRTPLTLILGPIDTLLNSGNISVKQRALLEIIQRSSNSLLNLLSQILEFRKLENGKLDVQFVKDDIKRFLEDLNIAFFDYAKRKELNFTFTADDYPYVIPFDKDKIEKIYFNLLSNAFKHTHKNGAIRINITRTQYNEAEYFKLSVYNDGEAIPPDKINNIFNRFYKVNPTDSGTGIGLALTNSLVDLHNGVIAVESIEGKGTLFNVLLPYEQKIAGDMPLQEDTHEIGLAESLLQTNAESMQEKIFVENILSEDKKIILLIDDNADMRNYMRLILQNDYTIIEADNGSTGIELSIKFLPDIIICDVIMPGIDGFQVCKSLKGNMFTSHIPVILLTACSLDEQKAQGFVSGADAYIPKPFNAQLLKIRIDRLIENRQKIKDAFASNLLSDSKKSTLAETEQSFINKFQEYVENNITDPDLNIVEVAQYMGLSRSQLYRKMKSITEYSPNEFVRILRLKYAARMITSGTQIAEIAYKSGFSSASYFTKCFKEFYKVSPTEFMKGNNSAQ</sequence>
<dbReference type="SUPFAM" id="SSF46689">
    <property type="entry name" value="Homeodomain-like"/>
    <property type="match status" value="1"/>
</dbReference>
<keyword evidence="7" id="KW-0067">ATP-binding</keyword>
<evidence type="ECO:0000256" key="5">
    <source>
        <dbReference type="ARBA" id="ARBA00022741"/>
    </source>
</evidence>
<dbReference type="CDD" id="cd00082">
    <property type="entry name" value="HisKA"/>
    <property type="match status" value="1"/>
</dbReference>
<comment type="caution">
    <text evidence="18">The sequence shown here is derived from an EMBL/GenBank/DDBJ whole genome shotgun (WGS) entry which is preliminary data.</text>
</comment>
<evidence type="ECO:0000313" key="19">
    <source>
        <dbReference type="Proteomes" id="UP000018861"/>
    </source>
</evidence>
<dbReference type="InterPro" id="IPR018062">
    <property type="entry name" value="HTH_AraC-typ_CS"/>
</dbReference>
<dbReference type="InterPro" id="IPR005467">
    <property type="entry name" value="His_kinase_dom"/>
</dbReference>
<dbReference type="SMART" id="SM00388">
    <property type="entry name" value="HisKA"/>
    <property type="match status" value="1"/>
</dbReference>
<dbReference type="InterPro" id="IPR003661">
    <property type="entry name" value="HisK_dim/P_dom"/>
</dbReference>
<dbReference type="Pfam" id="PF12833">
    <property type="entry name" value="HTH_18"/>
    <property type="match status" value="1"/>
</dbReference>
<dbReference type="InterPro" id="IPR009057">
    <property type="entry name" value="Homeodomain-like_sf"/>
</dbReference>
<dbReference type="EC" id="2.7.13.3" evidence="2"/>
<evidence type="ECO:0000259" key="17">
    <source>
        <dbReference type="PROSITE" id="PS50110"/>
    </source>
</evidence>
<dbReference type="EMBL" id="BAIQ01000010">
    <property type="protein sequence ID" value="GAE14994.1"/>
    <property type="molecule type" value="Genomic_DNA"/>
</dbReference>
<dbReference type="Gene3D" id="3.40.50.2300">
    <property type="match status" value="3"/>
</dbReference>
<evidence type="ECO:0000256" key="10">
    <source>
        <dbReference type="ARBA" id="ARBA00023125"/>
    </source>
</evidence>
<dbReference type="Pfam" id="PF00512">
    <property type="entry name" value="HisKA"/>
    <property type="match status" value="1"/>
</dbReference>
<evidence type="ECO:0000256" key="11">
    <source>
        <dbReference type="ARBA" id="ARBA00023163"/>
    </source>
</evidence>
<organism evidence="18 19">
    <name type="scientific">Bacteroides pyogenes JCM 6292</name>
    <dbReference type="NCBI Taxonomy" id="1235809"/>
    <lineage>
        <taxon>Bacteria</taxon>
        <taxon>Pseudomonadati</taxon>
        <taxon>Bacteroidota</taxon>
        <taxon>Bacteroidia</taxon>
        <taxon>Bacteroidales</taxon>
        <taxon>Bacteroidaceae</taxon>
        <taxon>Bacteroides</taxon>
    </lineage>
</organism>
<dbReference type="InterPro" id="IPR036890">
    <property type="entry name" value="HATPase_C_sf"/>
</dbReference>
<feature type="domain" description="Histidine kinase" evidence="16">
    <location>
        <begin position="359"/>
        <end position="576"/>
    </location>
</feature>
<evidence type="ECO:0000256" key="3">
    <source>
        <dbReference type="ARBA" id="ARBA00022553"/>
    </source>
</evidence>
<dbReference type="Gene3D" id="3.30.565.10">
    <property type="entry name" value="Histidine kinase-like ATPase, C-terminal domain"/>
    <property type="match status" value="1"/>
</dbReference>
<dbReference type="SUPFAM" id="SSF55874">
    <property type="entry name" value="ATPase domain of HSP90 chaperone/DNA topoisomerase II/histidine kinase"/>
    <property type="match status" value="1"/>
</dbReference>
<keyword evidence="14" id="KW-0812">Transmembrane</keyword>
<dbReference type="InterPro" id="IPR025997">
    <property type="entry name" value="SBP_2_dom"/>
</dbReference>
<dbReference type="Gene3D" id="1.10.287.130">
    <property type="match status" value="1"/>
</dbReference>
<evidence type="ECO:0000259" key="16">
    <source>
        <dbReference type="PROSITE" id="PS50109"/>
    </source>
</evidence>
<proteinExistence type="predicted"/>
<keyword evidence="13" id="KW-0175">Coiled coil</keyword>
<keyword evidence="6" id="KW-0418">Kinase</keyword>
<evidence type="ECO:0000256" key="14">
    <source>
        <dbReference type="SAM" id="Phobius"/>
    </source>
</evidence>
<feature type="transmembrane region" description="Helical" evidence="14">
    <location>
        <begin position="300"/>
        <end position="322"/>
    </location>
</feature>
<evidence type="ECO:0000256" key="7">
    <source>
        <dbReference type="ARBA" id="ARBA00022840"/>
    </source>
</evidence>
<evidence type="ECO:0000256" key="6">
    <source>
        <dbReference type="ARBA" id="ARBA00022777"/>
    </source>
</evidence>
<dbReference type="Gene3D" id="1.10.10.60">
    <property type="entry name" value="Homeodomain-like"/>
    <property type="match status" value="1"/>
</dbReference>
<name>W4P780_9BACE</name>
<dbReference type="InterPro" id="IPR011006">
    <property type="entry name" value="CheY-like_superfamily"/>
</dbReference>
<evidence type="ECO:0000256" key="2">
    <source>
        <dbReference type="ARBA" id="ARBA00012438"/>
    </source>
</evidence>
<dbReference type="PROSITE" id="PS01124">
    <property type="entry name" value="HTH_ARAC_FAMILY_2"/>
    <property type="match status" value="1"/>
</dbReference>
<evidence type="ECO:0000256" key="4">
    <source>
        <dbReference type="ARBA" id="ARBA00022679"/>
    </source>
</evidence>
<dbReference type="InterPro" id="IPR028082">
    <property type="entry name" value="Peripla_BP_I"/>
</dbReference>
<feature type="domain" description="HTH araC/xylS-type" evidence="15">
    <location>
        <begin position="768"/>
        <end position="866"/>
    </location>
</feature>
<dbReference type="PRINTS" id="PR00344">
    <property type="entry name" value="BCTRLSENSOR"/>
</dbReference>
<dbReference type="InterPro" id="IPR003594">
    <property type="entry name" value="HATPase_dom"/>
</dbReference>
<feature type="coiled-coil region" evidence="13">
    <location>
        <begin position="266"/>
        <end position="293"/>
    </location>
</feature>
<evidence type="ECO:0000256" key="12">
    <source>
        <dbReference type="PROSITE-ProRule" id="PRU00169"/>
    </source>
</evidence>
<dbReference type="SUPFAM" id="SSF52172">
    <property type="entry name" value="CheY-like"/>
    <property type="match status" value="1"/>
</dbReference>
<dbReference type="SMART" id="SM00448">
    <property type="entry name" value="REC"/>
    <property type="match status" value="1"/>
</dbReference>
<keyword evidence="10 18" id="KW-0238">DNA-binding</keyword>
<dbReference type="PROSITE" id="PS50109">
    <property type="entry name" value="HIS_KIN"/>
    <property type="match status" value="1"/>
</dbReference>
<dbReference type="SUPFAM" id="SSF47384">
    <property type="entry name" value="Homodimeric domain of signal transducing histidine kinase"/>
    <property type="match status" value="1"/>
</dbReference>
<reference evidence="18 19" key="1">
    <citation type="journal article" date="2014" name="Genome Announc.">
        <title>Draft Genome Sequences of Three Strains of Bacteroides pyogenes Isolated from a Cat and Swine.</title>
        <authorList>
            <person name="Sakamoto M."/>
            <person name="Oshima K."/>
            <person name="Suda W."/>
            <person name="Kitamura K."/>
            <person name="Iida T."/>
            <person name="Hattori M."/>
            <person name="Ohkuma M."/>
        </authorList>
    </citation>
    <scope>NUCLEOTIDE SEQUENCE [LARGE SCALE GENOMIC DNA]</scope>
    <source>
        <strain evidence="18 19">JCM 6292</strain>
    </source>
</reference>
<dbReference type="InterPro" id="IPR001789">
    <property type="entry name" value="Sig_transdc_resp-reg_receiver"/>
</dbReference>
<dbReference type="GO" id="GO:0003700">
    <property type="term" value="F:DNA-binding transcription factor activity"/>
    <property type="evidence" value="ECO:0007669"/>
    <property type="project" value="InterPro"/>
</dbReference>
<evidence type="ECO:0000256" key="9">
    <source>
        <dbReference type="ARBA" id="ARBA00023015"/>
    </source>
</evidence>
<dbReference type="InterPro" id="IPR004358">
    <property type="entry name" value="Sig_transdc_His_kin-like_C"/>
</dbReference>
<dbReference type="PANTHER" id="PTHR43547:SF2">
    <property type="entry name" value="HYBRID SIGNAL TRANSDUCTION HISTIDINE KINASE C"/>
    <property type="match status" value="1"/>
</dbReference>
<dbReference type="CDD" id="cd06308">
    <property type="entry name" value="PBP1_sensor_kinase-like"/>
    <property type="match status" value="1"/>
</dbReference>
<dbReference type="PROSITE" id="PS00041">
    <property type="entry name" value="HTH_ARAC_FAMILY_1"/>
    <property type="match status" value="1"/>
</dbReference>
<dbReference type="Proteomes" id="UP000018861">
    <property type="component" value="Unassembled WGS sequence"/>
</dbReference>
<evidence type="ECO:0000256" key="1">
    <source>
        <dbReference type="ARBA" id="ARBA00000085"/>
    </source>
</evidence>
<keyword evidence="11" id="KW-0804">Transcription</keyword>
<dbReference type="GO" id="GO:0000155">
    <property type="term" value="F:phosphorelay sensor kinase activity"/>
    <property type="evidence" value="ECO:0007669"/>
    <property type="project" value="InterPro"/>
</dbReference>
<comment type="catalytic activity">
    <reaction evidence="1">
        <text>ATP + protein L-histidine = ADP + protein N-phospho-L-histidine.</text>
        <dbReference type="EC" id="2.7.13.3"/>
    </reaction>
</comment>
<dbReference type="GO" id="GO:0043565">
    <property type="term" value="F:sequence-specific DNA binding"/>
    <property type="evidence" value="ECO:0007669"/>
    <property type="project" value="InterPro"/>
</dbReference>
<accession>W4P780</accession>
<keyword evidence="14" id="KW-0472">Membrane</keyword>
<dbReference type="AlphaFoldDB" id="W4P780"/>
<dbReference type="SMART" id="SM00342">
    <property type="entry name" value="HTH_ARAC"/>
    <property type="match status" value="1"/>
</dbReference>
<keyword evidence="14" id="KW-1133">Transmembrane helix</keyword>
<dbReference type="SMART" id="SM00387">
    <property type="entry name" value="HATPase_c"/>
    <property type="match status" value="1"/>
</dbReference>
<feature type="modified residue" description="4-aspartylphosphate" evidence="12">
    <location>
        <position position="669"/>
    </location>
</feature>
<evidence type="ECO:0000256" key="8">
    <source>
        <dbReference type="ARBA" id="ARBA00023012"/>
    </source>
</evidence>
<dbReference type="InterPro" id="IPR036097">
    <property type="entry name" value="HisK_dim/P_sf"/>
</dbReference>